<protein>
    <submittedName>
        <fullName evidence="1">Uncharacterized protein</fullName>
    </submittedName>
</protein>
<organism evidence="1 2">
    <name type="scientific">Lacticaseibacillus baoqingensis</name>
    <dbReference type="NCBI Taxonomy" id="2486013"/>
    <lineage>
        <taxon>Bacteria</taxon>
        <taxon>Bacillati</taxon>
        <taxon>Bacillota</taxon>
        <taxon>Bacilli</taxon>
        <taxon>Lactobacillales</taxon>
        <taxon>Lactobacillaceae</taxon>
        <taxon>Lacticaseibacillus</taxon>
    </lineage>
</organism>
<sequence length="228" mass="24539">MGWLTKIKAWRQPSHLSPETVLATMPQVAHSLVVHLGPLDHERPCYWQLRQQGQHHDRALLAVSLPDREAKLPLTAAAVADFCQASAAAGIEAVYLLGVATADLVAGVLDQVSAGAPRPQGKATYLVLPAQTLYDFLANETQSMPGQVPLVGELLDGWPMHQAKTLSAYVLAQRPADEPGIFSPVPSGARQYDQWEHAEPAVAALFDAPLRQVADSGHGATFVFTDID</sequence>
<accession>A0ABW4EB21</accession>
<dbReference type="Proteomes" id="UP001597252">
    <property type="component" value="Unassembled WGS sequence"/>
</dbReference>
<dbReference type="RefSeq" id="WP_164508568.1">
    <property type="nucleotide sequence ID" value="NZ_JBHTON010000046.1"/>
</dbReference>
<reference evidence="2" key="1">
    <citation type="journal article" date="2019" name="Int. J. Syst. Evol. Microbiol.">
        <title>The Global Catalogue of Microorganisms (GCM) 10K type strain sequencing project: providing services to taxonomists for standard genome sequencing and annotation.</title>
        <authorList>
            <consortium name="The Broad Institute Genomics Platform"/>
            <consortium name="The Broad Institute Genome Sequencing Center for Infectious Disease"/>
            <person name="Wu L."/>
            <person name="Ma J."/>
        </authorList>
    </citation>
    <scope>NUCLEOTIDE SEQUENCE [LARGE SCALE GENOMIC DNA]</scope>
    <source>
        <strain evidence="2">CCM 8903</strain>
    </source>
</reference>
<evidence type="ECO:0000313" key="2">
    <source>
        <dbReference type="Proteomes" id="UP001597252"/>
    </source>
</evidence>
<dbReference type="EMBL" id="JBHTON010000046">
    <property type="protein sequence ID" value="MFD1485891.1"/>
    <property type="molecule type" value="Genomic_DNA"/>
</dbReference>
<keyword evidence="2" id="KW-1185">Reference proteome</keyword>
<proteinExistence type="predicted"/>
<comment type="caution">
    <text evidence="1">The sequence shown here is derived from an EMBL/GenBank/DDBJ whole genome shotgun (WGS) entry which is preliminary data.</text>
</comment>
<name>A0ABW4EB21_9LACO</name>
<evidence type="ECO:0000313" key="1">
    <source>
        <dbReference type="EMBL" id="MFD1485891.1"/>
    </source>
</evidence>
<gene>
    <name evidence="1" type="ORF">ACFQ5J_11700</name>
</gene>